<sequence>MAADEPTGSGDTTQRLTRATQLATILSATVATATSITTIATTSFDQLILFVSLMIVLGVGLYLFAANARK</sequence>
<feature type="transmembrane region" description="Helical" evidence="1">
    <location>
        <begin position="47"/>
        <end position="65"/>
    </location>
</feature>
<gene>
    <name evidence="2" type="ORF">SAMN05216218_1317</name>
</gene>
<dbReference type="Proteomes" id="UP000199076">
    <property type="component" value="Unassembled WGS sequence"/>
</dbReference>
<evidence type="ECO:0000313" key="2">
    <source>
        <dbReference type="EMBL" id="SDG39352.1"/>
    </source>
</evidence>
<keyword evidence="1" id="KW-1133">Transmembrane helix</keyword>
<accession>A0A1G7TVQ6</accession>
<keyword evidence="1" id="KW-0812">Transmembrane</keyword>
<name>A0A1G7TVQ6_9EURY</name>
<evidence type="ECO:0000313" key="3">
    <source>
        <dbReference type="Proteomes" id="UP000199076"/>
    </source>
</evidence>
<reference evidence="3" key="1">
    <citation type="submission" date="2016-10" db="EMBL/GenBank/DDBJ databases">
        <authorList>
            <person name="Varghese N."/>
            <person name="Submissions S."/>
        </authorList>
    </citation>
    <scope>NUCLEOTIDE SEQUENCE [LARGE SCALE GENOMIC DNA]</scope>
    <source>
        <strain evidence="3">IBRC-M 10760</strain>
    </source>
</reference>
<keyword evidence="1" id="KW-0472">Membrane</keyword>
<dbReference type="EMBL" id="FNBK01000031">
    <property type="protein sequence ID" value="SDG39352.1"/>
    <property type="molecule type" value="Genomic_DNA"/>
</dbReference>
<evidence type="ECO:0000256" key="1">
    <source>
        <dbReference type="SAM" id="Phobius"/>
    </source>
</evidence>
<protein>
    <submittedName>
        <fullName evidence="2">Uncharacterized protein</fullName>
    </submittedName>
</protein>
<keyword evidence="3" id="KW-1185">Reference proteome</keyword>
<feature type="transmembrane region" description="Helical" evidence="1">
    <location>
        <begin position="22"/>
        <end position="41"/>
    </location>
</feature>
<dbReference type="AlphaFoldDB" id="A0A1G7TVQ6"/>
<organism evidence="2 3">
    <name type="scientific">Halorientalis regularis</name>
    <dbReference type="NCBI Taxonomy" id="660518"/>
    <lineage>
        <taxon>Archaea</taxon>
        <taxon>Methanobacteriati</taxon>
        <taxon>Methanobacteriota</taxon>
        <taxon>Stenosarchaea group</taxon>
        <taxon>Halobacteria</taxon>
        <taxon>Halobacteriales</taxon>
        <taxon>Haloarculaceae</taxon>
        <taxon>Halorientalis</taxon>
    </lineage>
</organism>
<proteinExistence type="predicted"/>